<name>A0A1L9PCK8_ASPVE</name>
<accession>A0A1L9PCK8</accession>
<keyword evidence="5" id="KW-1185">Reference proteome</keyword>
<keyword evidence="3" id="KW-0560">Oxidoreductase</keyword>
<evidence type="ECO:0000256" key="1">
    <source>
        <dbReference type="ARBA" id="ARBA00006484"/>
    </source>
</evidence>
<dbReference type="AlphaFoldDB" id="A0A1L9PCK8"/>
<dbReference type="PANTHER" id="PTHR24320:SF283">
    <property type="entry name" value="RETINOL DEHYDROGENASE 11"/>
    <property type="match status" value="1"/>
</dbReference>
<dbReference type="Gene3D" id="3.40.50.720">
    <property type="entry name" value="NAD(P)-binding Rossmann-like Domain"/>
    <property type="match status" value="1"/>
</dbReference>
<evidence type="ECO:0000256" key="3">
    <source>
        <dbReference type="ARBA" id="ARBA00023002"/>
    </source>
</evidence>
<dbReference type="OrthoDB" id="191139at2759"/>
<evidence type="ECO:0000313" key="4">
    <source>
        <dbReference type="EMBL" id="OJI99267.1"/>
    </source>
</evidence>
<dbReference type="RefSeq" id="XP_040665030.1">
    <property type="nucleotide sequence ID" value="XM_040811764.1"/>
</dbReference>
<dbReference type="VEuPathDB" id="FungiDB:ASPVEDRAFT_38719"/>
<keyword evidence="2" id="KW-0521">NADP</keyword>
<dbReference type="GeneID" id="63727275"/>
<dbReference type="GO" id="GO:0016491">
    <property type="term" value="F:oxidoreductase activity"/>
    <property type="evidence" value="ECO:0007669"/>
    <property type="project" value="UniProtKB-KW"/>
</dbReference>
<evidence type="ECO:0000256" key="2">
    <source>
        <dbReference type="ARBA" id="ARBA00022857"/>
    </source>
</evidence>
<protein>
    <recommendedName>
        <fullName evidence="6">Oxidoreductase</fullName>
    </recommendedName>
</protein>
<dbReference type="PRINTS" id="PR00081">
    <property type="entry name" value="GDHRDH"/>
</dbReference>
<dbReference type="InterPro" id="IPR002347">
    <property type="entry name" value="SDR_fam"/>
</dbReference>
<dbReference type="Pfam" id="PF00106">
    <property type="entry name" value="adh_short"/>
    <property type="match status" value="1"/>
</dbReference>
<organism evidence="4 5">
    <name type="scientific">Aspergillus versicolor CBS 583.65</name>
    <dbReference type="NCBI Taxonomy" id="1036611"/>
    <lineage>
        <taxon>Eukaryota</taxon>
        <taxon>Fungi</taxon>
        <taxon>Dikarya</taxon>
        <taxon>Ascomycota</taxon>
        <taxon>Pezizomycotina</taxon>
        <taxon>Eurotiomycetes</taxon>
        <taxon>Eurotiomycetidae</taxon>
        <taxon>Eurotiales</taxon>
        <taxon>Aspergillaceae</taxon>
        <taxon>Aspergillus</taxon>
        <taxon>Aspergillus subgen. Nidulantes</taxon>
    </lineage>
</organism>
<evidence type="ECO:0000313" key="5">
    <source>
        <dbReference type="Proteomes" id="UP000184073"/>
    </source>
</evidence>
<dbReference type="STRING" id="1036611.A0A1L9PCK8"/>
<evidence type="ECO:0008006" key="6">
    <source>
        <dbReference type="Google" id="ProtNLM"/>
    </source>
</evidence>
<dbReference type="EMBL" id="KV878126">
    <property type="protein sequence ID" value="OJI99267.1"/>
    <property type="molecule type" value="Genomic_DNA"/>
</dbReference>
<proteinExistence type="inferred from homology"/>
<gene>
    <name evidence="4" type="ORF">ASPVEDRAFT_38719</name>
</gene>
<dbReference type="SUPFAM" id="SSF51735">
    <property type="entry name" value="NAD(P)-binding Rossmann-fold domains"/>
    <property type="match status" value="1"/>
</dbReference>
<dbReference type="PANTHER" id="PTHR24320">
    <property type="entry name" value="RETINOL DEHYDROGENASE"/>
    <property type="match status" value="1"/>
</dbReference>
<sequence>MSPSYDQSTRASELVQQYGPQISGKIILITGASPGSLGESFVKQVAVAKPAIFILAGRSIPKMQGLVDELNSSHPEIKVKPLALNLLSLADVRRAAETVNSWADVPHIDVLINNAGIMAVPYQLTVDGFESQFQTNHLGHFLFANLIMAKVLASDAPRVVVVSSGVHRVGHIRWSDYNFNGGKHYQRWLAYGQSKTANALMGLSLAEKLGSRGLIALPLCPGVSYTNLSAHGIDDQASFAADLTQMDNLYGNKWLWGMAEMHIKDLDQGAATHVFAAFDSSVGEHNGAFLNDCHVADPEREEVYPWATSKTDAERLWKLSEELVGQEFKY</sequence>
<comment type="similarity">
    <text evidence="1">Belongs to the short-chain dehydrogenases/reductases (SDR) family.</text>
</comment>
<dbReference type="Proteomes" id="UP000184073">
    <property type="component" value="Unassembled WGS sequence"/>
</dbReference>
<reference evidence="5" key="1">
    <citation type="journal article" date="2017" name="Genome Biol.">
        <title>Comparative genomics reveals high biological diversity and specific adaptations in the industrially and medically important fungal genus Aspergillus.</title>
        <authorList>
            <person name="de Vries R.P."/>
            <person name="Riley R."/>
            <person name="Wiebenga A."/>
            <person name="Aguilar-Osorio G."/>
            <person name="Amillis S."/>
            <person name="Uchima C.A."/>
            <person name="Anderluh G."/>
            <person name="Asadollahi M."/>
            <person name="Askin M."/>
            <person name="Barry K."/>
            <person name="Battaglia E."/>
            <person name="Bayram O."/>
            <person name="Benocci T."/>
            <person name="Braus-Stromeyer S.A."/>
            <person name="Caldana C."/>
            <person name="Canovas D."/>
            <person name="Cerqueira G.C."/>
            <person name="Chen F."/>
            <person name="Chen W."/>
            <person name="Choi C."/>
            <person name="Clum A."/>
            <person name="Dos Santos R.A."/>
            <person name="Damasio A.R."/>
            <person name="Diallinas G."/>
            <person name="Emri T."/>
            <person name="Fekete E."/>
            <person name="Flipphi M."/>
            <person name="Freyberg S."/>
            <person name="Gallo A."/>
            <person name="Gournas C."/>
            <person name="Habgood R."/>
            <person name="Hainaut M."/>
            <person name="Harispe M.L."/>
            <person name="Henrissat B."/>
            <person name="Hilden K.S."/>
            <person name="Hope R."/>
            <person name="Hossain A."/>
            <person name="Karabika E."/>
            <person name="Karaffa L."/>
            <person name="Karanyi Z."/>
            <person name="Krasevec N."/>
            <person name="Kuo A."/>
            <person name="Kusch H."/>
            <person name="LaButti K."/>
            <person name="Lagendijk E.L."/>
            <person name="Lapidus A."/>
            <person name="Levasseur A."/>
            <person name="Lindquist E."/>
            <person name="Lipzen A."/>
            <person name="Logrieco A.F."/>
            <person name="MacCabe A."/>
            <person name="Maekelae M.R."/>
            <person name="Malavazi I."/>
            <person name="Melin P."/>
            <person name="Meyer V."/>
            <person name="Mielnichuk N."/>
            <person name="Miskei M."/>
            <person name="Molnar A.P."/>
            <person name="Mule G."/>
            <person name="Ngan C.Y."/>
            <person name="Orejas M."/>
            <person name="Orosz E."/>
            <person name="Ouedraogo J.P."/>
            <person name="Overkamp K.M."/>
            <person name="Park H.-S."/>
            <person name="Perrone G."/>
            <person name="Piumi F."/>
            <person name="Punt P.J."/>
            <person name="Ram A.F."/>
            <person name="Ramon A."/>
            <person name="Rauscher S."/>
            <person name="Record E."/>
            <person name="Riano-Pachon D.M."/>
            <person name="Robert V."/>
            <person name="Roehrig J."/>
            <person name="Ruller R."/>
            <person name="Salamov A."/>
            <person name="Salih N.S."/>
            <person name="Samson R.A."/>
            <person name="Sandor E."/>
            <person name="Sanguinetti M."/>
            <person name="Schuetze T."/>
            <person name="Sepcic K."/>
            <person name="Shelest E."/>
            <person name="Sherlock G."/>
            <person name="Sophianopoulou V."/>
            <person name="Squina F.M."/>
            <person name="Sun H."/>
            <person name="Susca A."/>
            <person name="Todd R.B."/>
            <person name="Tsang A."/>
            <person name="Unkles S.E."/>
            <person name="van de Wiele N."/>
            <person name="van Rossen-Uffink D."/>
            <person name="Oliveira J.V."/>
            <person name="Vesth T.C."/>
            <person name="Visser J."/>
            <person name="Yu J.-H."/>
            <person name="Zhou M."/>
            <person name="Andersen M.R."/>
            <person name="Archer D.B."/>
            <person name="Baker S.E."/>
            <person name="Benoit I."/>
            <person name="Brakhage A.A."/>
            <person name="Braus G.H."/>
            <person name="Fischer R."/>
            <person name="Frisvad J.C."/>
            <person name="Goldman G.H."/>
            <person name="Houbraken J."/>
            <person name="Oakley B."/>
            <person name="Pocsi I."/>
            <person name="Scazzocchio C."/>
            <person name="Seiboth B."/>
            <person name="vanKuyk P.A."/>
            <person name="Wortman J."/>
            <person name="Dyer P.S."/>
            <person name="Grigoriev I.V."/>
        </authorList>
    </citation>
    <scope>NUCLEOTIDE SEQUENCE [LARGE SCALE GENOMIC DNA]</scope>
    <source>
        <strain evidence="5">CBS 583.65</strain>
    </source>
</reference>
<dbReference type="InterPro" id="IPR036291">
    <property type="entry name" value="NAD(P)-bd_dom_sf"/>
</dbReference>